<keyword evidence="4" id="KW-0479">Metal-binding</keyword>
<evidence type="ECO:0000256" key="4">
    <source>
        <dbReference type="ARBA" id="ARBA00022723"/>
    </source>
</evidence>
<comment type="similarity">
    <text evidence="3">Belongs to the Nudix hydrolase family. PCD1 subfamily.</text>
</comment>
<dbReference type="PANTHER" id="PTHR12992:SF11">
    <property type="entry name" value="MITOCHONDRIAL COENZYME A DIPHOSPHATASE NUDT8"/>
    <property type="match status" value="1"/>
</dbReference>
<evidence type="ECO:0000313" key="12">
    <source>
        <dbReference type="Proteomes" id="UP001170717"/>
    </source>
</evidence>
<dbReference type="GeneID" id="83257263"/>
<dbReference type="KEGG" id="asq:AVL57_06175"/>
<gene>
    <name evidence="9" type="ORF">AVL57_06175</name>
    <name evidence="10" type="ORF">Q4527_01660</name>
</gene>
<dbReference type="RefSeq" id="WP_057791754.1">
    <property type="nucleotide sequence ID" value="NZ_CANLMS010000006.1"/>
</dbReference>
<keyword evidence="5" id="KW-0378">Hydrolase</keyword>
<evidence type="ECO:0000313" key="9">
    <source>
        <dbReference type="EMBL" id="AMJ73598.1"/>
    </source>
</evidence>
<dbReference type="Proteomes" id="UP000056750">
    <property type="component" value="Chromosome"/>
</dbReference>
<evidence type="ECO:0000256" key="5">
    <source>
        <dbReference type="ARBA" id="ARBA00022801"/>
    </source>
</evidence>
<evidence type="ECO:0000256" key="1">
    <source>
        <dbReference type="ARBA" id="ARBA00001936"/>
    </source>
</evidence>
<evidence type="ECO:0000256" key="7">
    <source>
        <dbReference type="ARBA" id="ARBA00023211"/>
    </source>
</evidence>
<dbReference type="CDD" id="cd03426">
    <property type="entry name" value="NUDIX_CoAse_Nudt7"/>
    <property type="match status" value="1"/>
</dbReference>
<evidence type="ECO:0000256" key="6">
    <source>
        <dbReference type="ARBA" id="ARBA00022842"/>
    </source>
</evidence>
<evidence type="ECO:0000256" key="3">
    <source>
        <dbReference type="ARBA" id="ARBA00006506"/>
    </source>
</evidence>
<dbReference type="PROSITE" id="PS01293">
    <property type="entry name" value="NUDIX_COA"/>
    <property type="match status" value="1"/>
</dbReference>
<organism evidence="10 12">
    <name type="scientific">Alteromonas stellipolaris</name>
    <dbReference type="NCBI Taxonomy" id="233316"/>
    <lineage>
        <taxon>Bacteria</taxon>
        <taxon>Pseudomonadati</taxon>
        <taxon>Pseudomonadota</taxon>
        <taxon>Gammaproteobacteria</taxon>
        <taxon>Alteromonadales</taxon>
        <taxon>Alteromonadaceae</taxon>
        <taxon>Alteromonas/Salinimonas group</taxon>
        <taxon>Alteromonas</taxon>
    </lineage>
</organism>
<evidence type="ECO:0000313" key="10">
    <source>
        <dbReference type="EMBL" id="MDO6576072.1"/>
    </source>
</evidence>
<proteinExistence type="inferred from homology"/>
<keyword evidence="6" id="KW-0460">Magnesium</keyword>
<accession>A0AAW7YYP2</accession>
<dbReference type="PROSITE" id="PS51462">
    <property type="entry name" value="NUDIX"/>
    <property type="match status" value="1"/>
</dbReference>
<dbReference type="Pfam" id="PF00293">
    <property type="entry name" value="NUDIX"/>
    <property type="match status" value="1"/>
</dbReference>
<evidence type="ECO:0000313" key="11">
    <source>
        <dbReference type="Proteomes" id="UP000056750"/>
    </source>
</evidence>
<dbReference type="SUPFAM" id="SSF55811">
    <property type="entry name" value="Nudix"/>
    <property type="match status" value="1"/>
</dbReference>
<protein>
    <submittedName>
        <fullName evidence="10">CoA pyrophosphatase</fullName>
    </submittedName>
    <submittedName>
        <fullName evidence="9">Coenzyme A pyrophosphatase</fullName>
    </submittedName>
</protein>
<dbReference type="InterPro" id="IPR015797">
    <property type="entry name" value="NUDIX_hydrolase-like_dom_sf"/>
</dbReference>
<dbReference type="PANTHER" id="PTHR12992">
    <property type="entry name" value="NUDIX HYDROLASE"/>
    <property type="match status" value="1"/>
</dbReference>
<reference evidence="10" key="2">
    <citation type="submission" date="2023-07" db="EMBL/GenBank/DDBJ databases">
        <title>Genome content predicts the carbon catabolic preferences of heterotrophic bacteria.</title>
        <authorList>
            <person name="Gralka M."/>
        </authorList>
    </citation>
    <scope>NUCLEOTIDE SEQUENCE</scope>
    <source>
        <strain evidence="10">F2M12</strain>
    </source>
</reference>
<dbReference type="NCBIfam" id="NF007980">
    <property type="entry name" value="PRK10707.1"/>
    <property type="match status" value="1"/>
</dbReference>
<feature type="domain" description="Nudix hydrolase" evidence="8">
    <location>
        <begin position="28"/>
        <end position="167"/>
    </location>
</feature>
<name>A0AAW7YYP2_9ALTE</name>
<dbReference type="InterPro" id="IPR000086">
    <property type="entry name" value="NUDIX_hydrolase_dom"/>
</dbReference>
<evidence type="ECO:0000256" key="2">
    <source>
        <dbReference type="ARBA" id="ARBA00001946"/>
    </source>
</evidence>
<dbReference type="EMBL" id="CP013926">
    <property type="protein sequence ID" value="AMJ73598.1"/>
    <property type="molecule type" value="Genomic_DNA"/>
</dbReference>
<evidence type="ECO:0000259" key="8">
    <source>
        <dbReference type="PROSITE" id="PS51462"/>
    </source>
</evidence>
<dbReference type="Proteomes" id="UP001170717">
    <property type="component" value="Unassembled WGS sequence"/>
</dbReference>
<dbReference type="GO" id="GO:0030145">
    <property type="term" value="F:manganese ion binding"/>
    <property type="evidence" value="ECO:0007669"/>
    <property type="project" value="InterPro"/>
</dbReference>
<sequence>MNRADFLRQFHHLRQTHREPDYPLKSRGRPAAVLIPLMDYGSELTVLLTERAHHLRHHPGQISFPGGAVDEVDNSVFDAALREAREEIGMPSENVEIIGVLPNYRTVSGYQIAPVVGFVEPSFTPVIDPNEVESAFEVPLAHVLDRKNHLIHTARKGKRSSPIYFIPWNEHMIWGATAAILRNLSHHIHP</sequence>
<comment type="cofactor">
    <cofactor evidence="2">
        <name>Mg(2+)</name>
        <dbReference type="ChEBI" id="CHEBI:18420"/>
    </cofactor>
</comment>
<dbReference type="AlphaFoldDB" id="A0AAW7YYP2"/>
<dbReference type="GO" id="GO:0010945">
    <property type="term" value="F:coenzyme A diphosphatase activity"/>
    <property type="evidence" value="ECO:0007669"/>
    <property type="project" value="InterPro"/>
</dbReference>
<dbReference type="InterPro" id="IPR000059">
    <property type="entry name" value="NUDIX_hydrolase_NudL_CS"/>
</dbReference>
<comment type="cofactor">
    <cofactor evidence="1">
        <name>Mn(2+)</name>
        <dbReference type="ChEBI" id="CHEBI:29035"/>
    </cofactor>
</comment>
<reference evidence="9 11" key="1">
    <citation type="submission" date="2015-12" db="EMBL/GenBank/DDBJ databases">
        <title>Intraspecies pangenome expansion in the marine bacterium Alteromonas.</title>
        <authorList>
            <person name="Lopez-Perez M."/>
            <person name="Rodriguez-Valera F."/>
        </authorList>
    </citation>
    <scope>NUCLEOTIDE SEQUENCE [LARGE SCALE GENOMIC DNA]</scope>
    <source>
        <strain evidence="9 11">LMG 21861</strain>
    </source>
</reference>
<dbReference type="EMBL" id="JAUOQI010000001">
    <property type="protein sequence ID" value="MDO6576072.1"/>
    <property type="molecule type" value="Genomic_DNA"/>
</dbReference>
<dbReference type="InterPro" id="IPR045121">
    <property type="entry name" value="CoAse"/>
</dbReference>
<dbReference type="GO" id="GO:0009132">
    <property type="term" value="P:nucleoside diphosphate metabolic process"/>
    <property type="evidence" value="ECO:0007669"/>
    <property type="project" value="InterPro"/>
</dbReference>
<dbReference type="GO" id="GO:0000287">
    <property type="term" value="F:magnesium ion binding"/>
    <property type="evidence" value="ECO:0007669"/>
    <property type="project" value="InterPro"/>
</dbReference>
<keyword evidence="11" id="KW-1185">Reference proteome</keyword>
<dbReference type="Gene3D" id="3.90.79.10">
    <property type="entry name" value="Nucleoside Triphosphate Pyrophosphohydrolase"/>
    <property type="match status" value="1"/>
</dbReference>
<keyword evidence="7" id="KW-0464">Manganese</keyword>